<dbReference type="SMR" id="A0A0U3FWL7"/>
<evidence type="ECO:0000256" key="4">
    <source>
        <dbReference type="HAMAP-Rule" id="MF_00865"/>
    </source>
</evidence>
<comment type="domain">
    <text evidence="4">Forms 2 domains with an elongated structure; Rpo4 packs into the hinge region between the 2 domains.</text>
</comment>
<evidence type="ECO:0000259" key="5">
    <source>
        <dbReference type="PROSITE" id="PS50126"/>
    </source>
</evidence>
<dbReference type="GO" id="GO:0003899">
    <property type="term" value="F:DNA-directed RNA polymerase activity"/>
    <property type="evidence" value="ECO:0007669"/>
    <property type="project" value="UniProtKB-UniRule"/>
</dbReference>
<comment type="similarity">
    <text evidence="1 4">Belongs to the eukaryotic RPB7/RPC8 RNA polymerase subunit family.</text>
</comment>
<dbReference type="EC" id="2.7.7.6" evidence="4"/>
<dbReference type="GO" id="GO:0000428">
    <property type="term" value="C:DNA-directed RNA polymerase complex"/>
    <property type="evidence" value="ECO:0007669"/>
    <property type="project" value="UniProtKB-KW"/>
</dbReference>
<evidence type="ECO:0000256" key="3">
    <source>
        <dbReference type="ARBA" id="ARBA00023163"/>
    </source>
</evidence>
<dbReference type="Gene3D" id="2.40.50.140">
    <property type="entry name" value="Nucleic acid-binding proteins"/>
    <property type="match status" value="1"/>
</dbReference>
<evidence type="ECO:0000313" key="6">
    <source>
        <dbReference type="EMBL" id="ALU28897.1"/>
    </source>
</evidence>
<dbReference type="CDD" id="cd04331">
    <property type="entry name" value="RNAP_E_N"/>
    <property type="match status" value="1"/>
</dbReference>
<dbReference type="PaxDb" id="1435377-SUSAZ_03780"/>
<dbReference type="InterPro" id="IPR036898">
    <property type="entry name" value="RNA_pol_Rpb7-like_N_sf"/>
</dbReference>
<dbReference type="Pfam" id="PF03876">
    <property type="entry name" value="SHS2_Rpb7-N"/>
    <property type="match status" value="1"/>
</dbReference>
<dbReference type="Proteomes" id="UP000065473">
    <property type="component" value="Chromosome"/>
</dbReference>
<dbReference type="EMBL" id="CP013695">
    <property type="protein sequence ID" value="ALU31619.1"/>
    <property type="molecule type" value="Genomic_DNA"/>
</dbReference>
<dbReference type="Proteomes" id="UP000060043">
    <property type="component" value="Chromosome"/>
</dbReference>
<dbReference type="PANTHER" id="PTHR12709:SF4">
    <property type="entry name" value="DNA-DIRECTED RNA POLYMERASE II SUBUNIT RPB7"/>
    <property type="match status" value="1"/>
</dbReference>
<comment type="function">
    <text evidence="4">DNA-dependent RNA polymerase (RNAP) catalyzes the transcription of DNA into RNA using the four ribonucleoside triphosphates as substrates.</text>
</comment>
<comment type="subcellular location">
    <subcellularLocation>
        <location evidence="4">Cytoplasm</location>
    </subcellularLocation>
</comment>
<dbReference type="STRING" id="1435377.SUSAZ_03780"/>
<dbReference type="SUPFAM" id="SSF50249">
    <property type="entry name" value="Nucleic acid-binding proteins"/>
    <property type="match status" value="1"/>
</dbReference>
<dbReference type="CDD" id="cd04460">
    <property type="entry name" value="S1_RpoE"/>
    <property type="match status" value="1"/>
</dbReference>
<dbReference type="InterPro" id="IPR005576">
    <property type="entry name" value="Rpb7-like_N"/>
</dbReference>
<keyword evidence="3 4" id="KW-0804">Transcription</keyword>
<dbReference type="InterPro" id="IPR004519">
    <property type="entry name" value="RNAP_E/RPC8"/>
</dbReference>
<comment type="subunit">
    <text evidence="4">Part of the RNA polymerase complex. Forms a stalk with Rpo4 that extends from the main structure.</text>
</comment>
<dbReference type="RefSeq" id="WP_011277703.1">
    <property type="nucleotide sequence ID" value="NZ_BHWZ01000001.1"/>
</dbReference>
<dbReference type="InterPro" id="IPR003029">
    <property type="entry name" value="S1_domain"/>
</dbReference>
<evidence type="ECO:0000313" key="8">
    <source>
        <dbReference type="Proteomes" id="UP000060043"/>
    </source>
</evidence>
<sequence length="183" mass="20471">MFKLVRAKGIVRIPPEYFGQSVDEIAIKILRQEYQEKLIKDIGVVLGIVNAKASEEGFIIFGDGATYHEVEFDMLVYTPIIHEVIEGEVSQVDNYGVYVNMGPVDGLVHISQITDDNLKFDSNRGILIGEKSKKSIQKGDRVRAMIISASMSSGRLPRIALTMKQPYLGKIEWINQEIAKASK</sequence>
<comment type="catalytic activity">
    <reaction evidence="4">
        <text>RNA(n) + a ribonucleoside 5'-triphosphate = RNA(n+1) + diphosphate</text>
        <dbReference type="Rhea" id="RHEA:21248"/>
        <dbReference type="Rhea" id="RHEA-COMP:14527"/>
        <dbReference type="Rhea" id="RHEA-COMP:17342"/>
        <dbReference type="ChEBI" id="CHEBI:33019"/>
        <dbReference type="ChEBI" id="CHEBI:61557"/>
        <dbReference type="ChEBI" id="CHEBI:140395"/>
        <dbReference type="EC" id="2.7.7.6"/>
    </reaction>
</comment>
<proteinExistence type="inferred from homology"/>
<dbReference type="InterPro" id="IPR045113">
    <property type="entry name" value="Rpb7-like"/>
</dbReference>
<keyword evidence="4" id="KW-0963">Cytoplasm</keyword>
<dbReference type="EMBL" id="CP013694">
    <property type="protein sequence ID" value="ALU28897.1"/>
    <property type="molecule type" value="Genomic_DNA"/>
</dbReference>
<dbReference type="GO" id="GO:0005737">
    <property type="term" value="C:cytoplasm"/>
    <property type="evidence" value="ECO:0007669"/>
    <property type="project" value="UniProtKB-SubCell"/>
</dbReference>
<feature type="domain" description="S1 motif" evidence="5">
    <location>
        <begin position="82"/>
        <end position="164"/>
    </location>
</feature>
<gene>
    <name evidence="4" type="primary">rpo7</name>
    <name evidence="4" type="synonym">rpoE</name>
    <name evidence="6" type="ORF">ATY89_02240</name>
    <name evidence="7" type="ORF">ATZ20_05275</name>
</gene>
<accession>A0A0U3FWL7</accession>
<keyword evidence="4" id="KW-0808">Transferase</keyword>
<dbReference type="Gene3D" id="3.30.1490.120">
    <property type="entry name" value="RNA polymerase Rpb7-like, N-terminal domain"/>
    <property type="match status" value="1"/>
</dbReference>
<evidence type="ECO:0000313" key="7">
    <source>
        <dbReference type="EMBL" id="ALU31619.1"/>
    </source>
</evidence>
<keyword evidence="2 4" id="KW-0240">DNA-directed RNA polymerase</keyword>
<dbReference type="OrthoDB" id="7927at2157"/>
<name>A0A0U3FWL7_9CREN</name>
<evidence type="ECO:0000256" key="2">
    <source>
        <dbReference type="ARBA" id="ARBA00022478"/>
    </source>
</evidence>
<dbReference type="InterPro" id="IPR046399">
    <property type="entry name" value="RNApol_Rpo7"/>
</dbReference>
<dbReference type="InterPro" id="IPR012340">
    <property type="entry name" value="NA-bd_OB-fold"/>
</dbReference>
<evidence type="ECO:0000256" key="1">
    <source>
        <dbReference type="ARBA" id="ARBA00009307"/>
    </source>
</evidence>
<keyword evidence="4" id="KW-0548">Nucleotidyltransferase</keyword>
<dbReference type="GO" id="GO:0003677">
    <property type="term" value="F:DNA binding"/>
    <property type="evidence" value="ECO:0007669"/>
    <property type="project" value="InterPro"/>
</dbReference>
<organism evidence="7 8">
    <name type="scientific">Sulfolobus acidocaldarius</name>
    <dbReference type="NCBI Taxonomy" id="2285"/>
    <lineage>
        <taxon>Archaea</taxon>
        <taxon>Thermoproteota</taxon>
        <taxon>Thermoprotei</taxon>
        <taxon>Sulfolobales</taxon>
        <taxon>Sulfolobaceae</taxon>
        <taxon>Sulfolobus</taxon>
    </lineage>
</organism>
<dbReference type="AlphaFoldDB" id="A0A0U3FWL7"/>
<dbReference type="GeneID" id="14551347"/>
<dbReference type="SUPFAM" id="SSF88798">
    <property type="entry name" value="N-terminal, heterodimerisation domain of RBP7 (RpoE)"/>
    <property type="match status" value="1"/>
</dbReference>
<dbReference type="Pfam" id="PF00575">
    <property type="entry name" value="S1"/>
    <property type="match status" value="1"/>
</dbReference>
<dbReference type="HAMAP" id="MF_00865">
    <property type="entry name" value="RNApol_arch_Rpo7"/>
    <property type="match status" value="1"/>
</dbReference>
<dbReference type="PROSITE" id="PS50126">
    <property type="entry name" value="S1"/>
    <property type="match status" value="1"/>
</dbReference>
<dbReference type="SMART" id="SM00316">
    <property type="entry name" value="S1"/>
    <property type="match status" value="1"/>
</dbReference>
<dbReference type="NCBIfam" id="TIGR00448">
    <property type="entry name" value="rpoE"/>
    <property type="match status" value="1"/>
</dbReference>
<dbReference type="PANTHER" id="PTHR12709">
    <property type="entry name" value="DNA-DIRECTED RNA POLYMERASE II, III"/>
    <property type="match status" value="1"/>
</dbReference>
<dbReference type="NCBIfam" id="NF006333">
    <property type="entry name" value="PRK08563.1"/>
    <property type="match status" value="1"/>
</dbReference>
<reference evidence="8 9" key="1">
    <citation type="submission" date="2015-12" db="EMBL/GenBank/DDBJ databases">
        <title>A stable core within a dynamic pangenome in Sulfolobus acidocaldarius.</title>
        <authorList>
            <person name="Anderson R."/>
            <person name="Kouris A."/>
            <person name="Seward C."/>
            <person name="Campbell K."/>
            <person name="Whitaker R."/>
        </authorList>
    </citation>
    <scope>NUCLEOTIDE SEQUENCE [LARGE SCALE GENOMIC DNA]</scope>
    <source>
        <strain evidence="6 9">GG12-C01-09</strain>
        <strain evidence="7 8">NG05B_CO5_07</strain>
    </source>
</reference>
<evidence type="ECO:0000313" key="9">
    <source>
        <dbReference type="Proteomes" id="UP000065473"/>
    </source>
</evidence>
<protein>
    <recommendedName>
        <fullName evidence="4">DNA-directed RNA polymerase subunit Rpo7</fullName>
        <ecNumber evidence="4">2.7.7.6</ecNumber>
    </recommendedName>
    <alternativeName>
        <fullName evidence="4">DNA-directed RNA polymerase subunit E</fullName>
    </alternativeName>
</protein>
<dbReference type="OMA" id="TMRQPGL"/>
<dbReference type="GO" id="GO:0006352">
    <property type="term" value="P:DNA-templated transcription initiation"/>
    <property type="evidence" value="ECO:0007669"/>
    <property type="project" value="InterPro"/>
</dbReference>